<dbReference type="InterPro" id="IPR011704">
    <property type="entry name" value="ATPase_dyneun-rel_AAA"/>
</dbReference>
<dbReference type="InterPro" id="IPR036465">
    <property type="entry name" value="vWFA_dom_sf"/>
</dbReference>
<gene>
    <name evidence="3" type="ORF">M413DRAFT_72157</name>
</gene>
<feature type="region of interest" description="Disordered" evidence="1">
    <location>
        <begin position="1026"/>
        <end position="1073"/>
    </location>
</feature>
<protein>
    <recommendedName>
        <fullName evidence="2">ATPase dynein-related AAA domain-containing protein</fullName>
    </recommendedName>
</protein>
<evidence type="ECO:0000313" key="4">
    <source>
        <dbReference type="Proteomes" id="UP000053424"/>
    </source>
</evidence>
<dbReference type="InterPro" id="IPR039891">
    <property type="entry name" value="VWA8"/>
</dbReference>
<dbReference type="SUPFAM" id="SSF53300">
    <property type="entry name" value="vWA-like"/>
    <property type="match status" value="1"/>
</dbReference>
<name>A0A0C2XUX1_HEBCY</name>
<dbReference type="PANTHER" id="PTHR21610:SF9">
    <property type="entry name" value="VON WILLEBRAND FACTOR A DOMAIN-CONTAINING PROTEIN 8"/>
    <property type="match status" value="1"/>
</dbReference>
<dbReference type="Gene3D" id="3.40.50.300">
    <property type="entry name" value="P-loop containing nucleotide triphosphate hydrolases"/>
    <property type="match status" value="2"/>
</dbReference>
<reference evidence="4" key="2">
    <citation type="submission" date="2015-01" db="EMBL/GenBank/DDBJ databases">
        <title>Evolutionary Origins and Diversification of the Mycorrhizal Mutualists.</title>
        <authorList>
            <consortium name="DOE Joint Genome Institute"/>
            <consortium name="Mycorrhizal Genomics Consortium"/>
            <person name="Kohler A."/>
            <person name="Kuo A."/>
            <person name="Nagy L.G."/>
            <person name="Floudas D."/>
            <person name="Copeland A."/>
            <person name="Barry K.W."/>
            <person name="Cichocki N."/>
            <person name="Veneault-Fourrey C."/>
            <person name="LaButti K."/>
            <person name="Lindquist E.A."/>
            <person name="Lipzen A."/>
            <person name="Lundell T."/>
            <person name="Morin E."/>
            <person name="Murat C."/>
            <person name="Riley R."/>
            <person name="Ohm R."/>
            <person name="Sun H."/>
            <person name="Tunlid A."/>
            <person name="Henrissat B."/>
            <person name="Grigoriev I.V."/>
            <person name="Hibbett D.S."/>
            <person name="Martin F."/>
        </authorList>
    </citation>
    <scope>NUCLEOTIDE SEQUENCE [LARGE SCALE GENOMIC DNA]</scope>
    <source>
        <strain evidence="4">h7</strain>
    </source>
</reference>
<dbReference type="FunFam" id="3.40.50.300:FF:000587">
    <property type="entry name" value="von Willebrand factor A domain containing 8"/>
    <property type="match status" value="1"/>
</dbReference>
<sequence length="1392" mass="155194">MAPQRRLNQLLSELKEAPEPIGTLKLGDITYEVPASLTPSRLPRSSSLLDVNDPVNLDNLHFILQKYLLGQDVFLVSQPGPYARRLALTFASIINTEYEYIALHRDVGETELKQGREIRKGGNLVYVDSPAVKAVKHGRLLILEGIEKAERGIMPVLNNLLENREMNLDDGTHIIHPHRYAQLETVDTKEGKVFIPAHKNFRVIAIAAPVPPYPGYPLDPPFRSRFQARFVDPVGSLLSLTNSSSTTSIPLFDKIRDLILSTQFASESRSALEVISKTSLPPFPQTALTKLQSLVDKFPPPEQLSSAQLARLFLILHPGLIHAPFQAWAILSRQTTDAGLGELGSPSMSSIDEQIGIFGYHVAEIKRVGDTTAEITFDAPPGLKPVKLTVPAGPKQLRPFPFVGKLEFNPTNRFMGLLTCFLQAHAVGWDISLIPPALPSTASASTSTLVRVFGQLLGYDAEVIHMYKELGGRELVMRRKIEDGGATTWEPRFFSCIRAWAGRLLHLSGLDVIGSTAGSLSRMVQDREIELWEGKRIVGDGSPEEIKSGELSITHPSFRVISTASKSLLLKDWLSDEHANMFLPIPSQPMDAKEEFAILAATGCPRELVDTLLTFADKYRQSMSADNVLKNRKLGTRSLVRIARRLALYANDADLQAIIQRSLLAEFLPATEKMNLNTLLEDSNIFKKTGPYNPSPFLQDNTLIFPAPSSTGGETSPTLIPLFDPAHDQEGAASHVPHMDHFYDNSLQTGLMRDIAIDLEILGEHIVLLGNQGVGKNKIVDRLCQLLGRPREYIQLHRDTTVNQLMFTTSLEAGIINYTDSPLLRAIKYGRVIIIDEADKAPEHVVAIFRSLAGQGEMSLSDGRRVRPTQERQGDIVVHPNFRLILLANRPGYPFLGNHFLQVLGENFSAHSVSNPDQESERNLIGQLAPGLDKDLILRLVGAFHDLRKGYENGVLTYPYSLRELINLVRHMKAYPADTLGDALRNVFDFDIYKPETIDKLSEILVQHGLQVPHLGLDAAREAAKKKAKDIQFDPKQTDLDQPKEGEHDDKEHSGGNKWAGGTGGRDTAGLGGRGGYKRLYKKGDIKQVSDQLKQNVPDHIREKAREMARQELQRRLEELDMTASEAKGYGQLLAATQAHMASLLDLLEHLAAKEEERVWVKRQVDGELDDSRLTEGITGESTVYKRRGMEKPELGRPQIKPKRVKFIFDLSASMYRFQYDGRLQRSMETAVMLMETFDRLSRKEKYVWDMCAHSGDGPDIVLTEANNPPTELKERWKITEKMYMIPQYAFAGDFTVEAIVKGVTEVAKYDADDWFVIAITDANFGRYQISPEELTRAMKHNPKVNTALICIGEGAEASWVTKSLPGRGYRVANTGDIPNVLRSILATMVDR</sequence>
<dbReference type="GO" id="GO:0016887">
    <property type="term" value="F:ATP hydrolysis activity"/>
    <property type="evidence" value="ECO:0007669"/>
    <property type="project" value="InterPro"/>
</dbReference>
<dbReference type="InterPro" id="IPR027417">
    <property type="entry name" value="P-loop_NTPase"/>
</dbReference>
<organism evidence="3 4">
    <name type="scientific">Hebeloma cylindrosporum</name>
    <dbReference type="NCBI Taxonomy" id="76867"/>
    <lineage>
        <taxon>Eukaryota</taxon>
        <taxon>Fungi</taxon>
        <taxon>Dikarya</taxon>
        <taxon>Basidiomycota</taxon>
        <taxon>Agaricomycotina</taxon>
        <taxon>Agaricomycetes</taxon>
        <taxon>Agaricomycetidae</taxon>
        <taxon>Agaricales</taxon>
        <taxon>Agaricineae</taxon>
        <taxon>Hymenogastraceae</taxon>
        <taxon>Hebeloma</taxon>
    </lineage>
</organism>
<feature type="domain" description="ATPase dynein-related AAA" evidence="2">
    <location>
        <begin position="765"/>
        <end position="895"/>
    </location>
</feature>
<evidence type="ECO:0000256" key="1">
    <source>
        <dbReference type="SAM" id="MobiDB-lite"/>
    </source>
</evidence>
<dbReference type="Proteomes" id="UP000053424">
    <property type="component" value="Unassembled WGS sequence"/>
</dbReference>
<reference evidence="3 4" key="1">
    <citation type="submission" date="2014-04" db="EMBL/GenBank/DDBJ databases">
        <authorList>
            <consortium name="DOE Joint Genome Institute"/>
            <person name="Kuo A."/>
            <person name="Gay G."/>
            <person name="Dore J."/>
            <person name="Kohler A."/>
            <person name="Nagy L.G."/>
            <person name="Floudas D."/>
            <person name="Copeland A."/>
            <person name="Barry K.W."/>
            <person name="Cichocki N."/>
            <person name="Veneault-Fourrey C."/>
            <person name="LaButti K."/>
            <person name="Lindquist E.A."/>
            <person name="Lipzen A."/>
            <person name="Lundell T."/>
            <person name="Morin E."/>
            <person name="Murat C."/>
            <person name="Sun H."/>
            <person name="Tunlid A."/>
            <person name="Henrissat B."/>
            <person name="Grigoriev I.V."/>
            <person name="Hibbett D.S."/>
            <person name="Martin F."/>
            <person name="Nordberg H.P."/>
            <person name="Cantor M.N."/>
            <person name="Hua S.X."/>
        </authorList>
    </citation>
    <scope>NUCLEOTIDE SEQUENCE [LARGE SCALE GENOMIC DNA]</scope>
    <source>
        <strain evidence="4">h7</strain>
    </source>
</reference>
<accession>A0A0C2XUX1</accession>
<dbReference type="Pfam" id="PF07728">
    <property type="entry name" value="AAA_5"/>
    <property type="match status" value="2"/>
</dbReference>
<keyword evidence="4" id="KW-1185">Reference proteome</keyword>
<proteinExistence type="predicted"/>
<dbReference type="STRING" id="686832.A0A0C2XUX1"/>
<feature type="compositionally biased region" description="Basic and acidic residues" evidence="1">
    <location>
        <begin position="1026"/>
        <end position="1055"/>
    </location>
</feature>
<dbReference type="SUPFAM" id="SSF52540">
    <property type="entry name" value="P-loop containing nucleoside triphosphate hydrolases"/>
    <property type="match status" value="2"/>
</dbReference>
<dbReference type="EMBL" id="KN831780">
    <property type="protein sequence ID" value="KIM41463.1"/>
    <property type="molecule type" value="Genomic_DNA"/>
</dbReference>
<feature type="domain" description="ATPase dynein-related AAA" evidence="2">
    <location>
        <begin position="72"/>
        <end position="226"/>
    </location>
</feature>
<dbReference type="HOGENOM" id="CLU_001400_1_0_1"/>
<evidence type="ECO:0000259" key="2">
    <source>
        <dbReference type="Pfam" id="PF07728"/>
    </source>
</evidence>
<dbReference type="PANTHER" id="PTHR21610">
    <property type="entry name" value="VON WILLEBRAND FACTOR A DOMAIN-CONTAINING PROTEIN 8"/>
    <property type="match status" value="1"/>
</dbReference>
<dbReference type="OrthoDB" id="5186at2759"/>
<evidence type="ECO:0000313" key="3">
    <source>
        <dbReference type="EMBL" id="KIM41463.1"/>
    </source>
</evidence>
<dbReference type="GO" id="GO:0005524">
    <property type="term" value="F:ATP binding"/>
    <property type="evidence" value="ECO:0007669"/>
    <property type="project" value="InterPro"/>
</dbReference>
<feature type="compositionally biased region" description="Gly residues" evidence="1">
    <location>
        <begin position="1058"/>
        <end position="1073"/>
    </location>
</feature>
<dbReference type="GO" id="GO:0005737">
    <property type="term" value="C:cytoplasm"/>
    <property type="evidence" value="ECO:0007669"/>
    <property type="project" value="TreeGrafter"/>
</dbReference>